<dbReference type="Proteomes" id="UP000182589">
    <property type="component" value="Unassembled WGS sequence"/>
</dbReference>
<dbReference type="SUPFAM" id="SSF47090">
    <property type="entry name" value="PGBD-like"/>
    <property type="match status" value="1"/>
</dbReference>
<evidence type="ECO:0000259" key="9">
    <source>
        <dbReference type="Pfam" id="PF01471"/>
    </source>
</evidence>
<evidence type="ECO:0000256" key="6">
    <source>
        <dbReference type="ARBA" id="ARBA00022969"/>
    </source>
</evidence>
<dbReference type="NCBIfam" id="TIGR02869">
    <property type="entry name" value="spore_SleB"/>
    <property type="match status" value="1"/>
</dbReference>
<keyword evidence="4" id="KW-0732">Signal</keyword>
<reference evidence="13" key="1">
    <citation type="submission" date="2016-10" db="EMBL/GenBank/DDBJ databases">
        <authorList>
            <person name="Varghese N."/>
        </authorList>
    </citation>
    <scope>NUCLEOTIDE SEQUENCE [LARGE SCALE GENOMIC DNA]</scope>
    <source>
        <strain evidence="13">DSM 12489</strain>
    </source>
</reference>
<dbReference type="InterPro" id="IPR036366">
    <property type="entry name" value="PGBDSf"/>
</dbReference>
<evidence type="ECO:0000259" key="10">
    <source>
        <dbReference type="Pfam" id="PF07486"/>
    </source>
</evidence>
<dbReference type="InterPro" id="IPR002477">
    <property type="entry name" value="Peptidoglycan-bd-like"/>
</dbReference>
<evidence type="ECO:0000313" key="11">
    <source>
        <dbReference type="EMBL" id="GLV12639.1"/>
    </source>
</evidence>
<dbReference type="Proteomes" id="UP001157137">
    <property type="component" value="Unassembled WGS sequence"/>
</dbReference>
<dbReference type="InterPro" id="IPR036365">
    <property type="entry name" value="PGBD-like_sf"/>
</dbReference>
<dbReference type="EMBL" id="BSRA01000001">
    <property type="protein sequence ID" value="GLV12639.1"/>
    <property type="molecule type" value="Genomic_DNA"/>
</dbReference>
<dbReference type="Gene3D" id="1.10.101.10">
    <property type="entry name" value="PGBD-like superfamily/PGBD"/>
    <property type="match status" value="1"/>
</dbReference>
<dbReference type="Pfam" id="PF01471">
    <property type="entry name" value="PG_binding_1"/>
    <property type="match status" value="1"/>
</dbReference>
<reference evidence="12" key="2">
    <citation type="submission" date="2016-10" db="EMBL/GenBank/DDBJ databases">
        <authorList>
            <person name="de Groot N.N."/>
        </authorList>
    </citation>
    <scope>NUCLEOTIDE SEQUENCE [LARGE SCALE GENOMIC DNA]</scope>
    <source>
        <strain evidence="12">DSM 12489</strain>
    </source>
</reference>
<evidence type="ECO:0000256" key="4">
    <source>
        <dbReference type="ARBA" id="ARBA00022729"/>
    </source>
</evidence>
<dbReference type="Gene3D" id="6.20.240.60">
    <property type="match status" value="1"/>
</dbReference>
<keyword evidence="5" id="KW-0378">Hydrolase</keyword>
<dbReference type="GO" id="GO:0016787">
    <property type="term" value="F:hydrolase activity"/>
    <property type="evidence" value="ECO:0007669"/>
    <property type="project" value="UniProtKB-KW"/>
</dbReference>
<keyword evidence="6" id="KW-0749">Sporulation</keyword>
<evidence type="ECO:0000256" key="8">
    <source>
        <dbReference type="NCBIfam" id="TIGR02869"/>
    </source>
</evidence>
<dbReference type="EMBL" id="FNOJ01000024">
    <property type="protein sequence ID" value="SDW96430.1"/>
    <property type="molecule type" value="Genomic_DNA"/>
</dbReference>
<sequence>MRSGFRSVHLGKWIAFTVLTCALTITSLPSQVKAFTARNLIYGSEGYDVNELQGRLHLLGYYWGKNDGIFGWKTYWAVRTFQYNFGLPVTGDVDMATKQALVKATPNWNYHMDSNGGTNSGSNAGGASGLSPATVVAGDGFSHGSAGLSASDLNLMAHVVYGEARGEPFEGQVAIAAVILNRLHDPKFPKTIPAIVYAPGAFDCVNDGQINLQPNAEARRAVADAVAGWDPTHGALFYFNPAKTNNAWMWARPEIMTIGHHIFTD</sequence>
<keyword evidence="3" id="KW-0309">Germination</keyword>
<dbReference type="InterPro" id="IPR014224">
    <property type="entry name" value="Spore_cortex_SleB"/>
</dbReference>
<dbReference type="STRING" id="89784.SAMN04489725_12428"/>
<dbReference type="GO" id="GO:0030435">
    <property type="term" value="P:sporulation resulting in formation of a cellular spore"/>
    <property type="evidence" value="ECO:0007669"/>
    <property type="project" value="UniProtKB-KW"/>
</dbReference>
<organism evidence="12 13">
    <name type="scientific">Alicyclobacillus hesperidum</name>
    <dbReference type="NCBI Taxonomy" id="89784"/>
    <lineage>
        <taxon>Bacteria</taxon>
        <taxon>Bacillati</taxon>
        <taxon>Bacillota</taxon>
        <taxon>Bacilli</taxon>
        <taxon>Bacillales</taxon>
        <taxon>Alicyclobacillaceae</taxon>
        <taxon>Alicyclobacillus</taxon>
    </lineage>
</organism>
<proteinExistence type="inferred from homology"/>
<dbReference type="AlphaFoldDB" id="A0A1H2XUF3"/>
<dbReference type="InterPro" id="IPR011105">
    <property type="entry name" value="Cell_wall_hydrolase_SleB"/>
</dbReference>
<protein>
    <recommendedName>
        <fullName evidence="2 8">Spore cortex-lytic enzyme</fullName>
    </recommendedName>
</protein>
<evidence type="ECO:0000313" key="12">
    <source>
        <dbReference type="EMBL" id="SDW96430.1"/>
    </source>
</evidence>
<feature type="domain" description="Cell wall hydrolase SleB" evidence="10">
    <location>
        <begin position="166"/>
        <end position="263"/>
    </location>
</feature>
<evidence type="ECO:0000256" key="5">
    <source>
        <dbReference type="ARBA" id="ARBA00022801"/>
    </source>
</evidence>
<reference evidence="11" key="3">
    <citation type="submission" date="2023-02" db="EMBL/GenBank/DDBJ databases">
        <title>Proposal of a novel subspecies: Alicyclobacillus hesperidum subspecies aegle.</title>
        <authorList>
            <person name="Goto K."/>
            <person name="Fujii T."/>
            <person name="Yasui K."/>
            <person name="Mochida K."/>
            <person name="Kato-Tanaka Y."/>
            <person name="Morohoshi S."/>
            <person name="An S.Y."/>
            <person name="Kasai H."/>
            <person name="Yokota A."/>
        </authorList>
    </citation>
    <scope>NUCLEOTIDE SEQUENCE</scope>
    <source>
        <strain evidence="11">DSM 12766</strain>
    </source>
</reference>
<accession>A0A1H2XUF3</accession>
<keyword evidence="7" id="KW-0961">Cell wall biogenesis/degradation</keyword>
<keyword evidence="13" id="KW-1185">Reference proteome</keyword>
<dbReference type="InterPro" id="IPR042047">
    <property type="entry name" value="SleB_dom1"/>
</dbReference>
<dbReference type="Pfam" id="PF07486">
    <property type="entry name" value="Hydrolase_2"/>
    <property type="match status" value="1"/>
</dbReference>
<gene>
    <name evidence="11" type="primary">sleB</name>
    <name evidence="11" type="ORF">Heshes_03230</name>
    <name evidence="12" type="ORF">SAMN04489725_12428</name>
</gene>
<evidence type="ECO:0000256" key="1">
    <source>
        <dbReference type="ARBA" id="ARBA00007010"/>
    </source>
</evidence>
<comment type="similarity">
    <text evidence="1">Belongs to the SleB family.</text>
</comment>
<feature type="domain" description="Peptidoglycan binding-like" evidence="9">
    <location>
        <begin position="46"/>
        <end position="101"/>
    </location>
</feature>
<dbReference type="Gene3D" id="1.10.10.2520">
    <property type="entry name" value="Cell wall hydrolase SleB, domain 1"/>
    <property type="match status" value="1"/>
</dbReference>
<dbReference type="GO" id="GO:0071555">
    <property type="term" value="P:cell wall organization"/>
    <property type="evidence" value="ECO:0007669"/>
    <property type="project" value="UniProtKB-KW"/>
</dbReference>
<evidence type="ECO:0000313" key="13">
    <source>
        <dbReference type="Proteomes" id="UP000182589"/>
    </source>
</evidence>
<evidence type="ECO:0000256" key="7">
    <source>
        <dbReference type="ARBA" id="ARBA00023316"/>
    </source>
</evidence>
<evidence type="ECO:0000256" key="3">
    <source>
        <dbReference type="ARBA" id="ARBA00022544"/>
    </source>
</evidence>
<dbReference type="RefSeq" id="WP_006447492.1">
    <property type="nucleotide sequence ID" value="NZ_BSRA01000001.1"/>
</dbReference>
<dbReference type="GO" id="GO:0009847">
    <property type="term" value="P:spore germination"/>
    <property type="evidence" value="ECO:0007669"/>
    <property type="project" value="UniProtKB-UniRule"/>
</dbReference>
<name>A0A1H2XUF3_9BACL</name>
<evidence type="ECO:0000256" key="2">
    <source>
        <dbReference type="ARBA" id="ARBA00018364"/>
    </source>
</evidence>